<organism evidence="2 3">
    <name type="scientific">Heterodera trifolii</name>
    <dbReference type="NCBI Taxonomy" id="157864"/>
    <lineage>
        <taxon>Eukaryota</taxon>
        <taxon>Metazoa</taxon>
        <taxon>Ecdysozoa</taxon>
        <taxon>Nematoda</taxon>
        <taxon>Chromadorea</taxon>
        <taxon>Rhabditida</taxon>
        <taxon>Tylenchina</taxon>
        <taxon>Tylenchomorpha</taxon>
        <taxon>Tylenchoidea</taxon>
        <taxon>Heteroderidae</taxon>
        <taxon>Heteroderinae</taxon>
        <taxon>Heterodera</taxon>
    </lineage>
</organism>
<name>A0ABD2L638_9BILA</name>
<accession>A0ABD2L638</accession>
<feature type="region of interest" description="Disordered" evidence="1">
    <location>
        <begin position="15"/>
        <end position="35"/>
    </location>
</feature>
<keyword evidence="3" id="KW-1185">Reference proteome</keyword>
<comment type="caution">
    <text evidence="2">The sequence shown here is derived from an EMBL/GenBank/DDBJ whole genome shotgun (WGS) entry which is preliminary data.</text>
</comment>
<evidence type="ECO:0000256" key="1">
    <source>
        <dbReference type="SAM" id="MobiDB-lite"/>
    </source>
</evidence>
<reference evidence="2 3" key="1">
    <citation type="submission" date="2024-10" db="EMBL/GenBank/DDBJ databases">
        <authorList>
            <person name="Kim D."/>
        </authorList>
    </citation>
    <scope>NUCLEOTIDE SEQUENCE [LARGE SCALE GENOMIC DNA]</scope>
    <source>
        <strain evidence="2">BH-2024</strain>
    </source>
</reference>
<proteinExistence type="predicted"/>
<sequence length="382" mass="42423">MGYFFPAATLATIAGPHHPRRRKTPPISDDVTKQPITHPNLSPAPFVSTRTTSALLSGNCMAHTIFVVVPLGQTGLFQHGKYVLHERHSSATVPHAWIFLLNCFPRKDARSVSSLGTLVWHERGYLRLIPLRSSTLMWNSFLARRVNWPKWPTDSSTTPGISTLSAGRASRGHQLAWTSASRLSRTTTDNQFGRQRFGFQTRDVETVLFVAGQRDLFNNLTNILRGPMQHVANTKSVFRFEGRADQLSVELPTNTGCLTCSRTAWRRTLVEFSSCSEISRINVTVRSAKATAGDTEHKNLGGAEGADRPFGRDFSLNGWTLATSKMNVEVTFDVAGHHSGRLTSGHYTSYRHQFDQHRSGSKQRIPSVLPADELERPSDTSG</sequence>
<dbReference type="Proteomes" id="UP001620626">
    <property type="component" value="Unassembled WGS sequence"/>
</dbReference>
<evidence type="ECO:0000313" key="2">
    <source>
        <dbReference type="EMBL" id="KAL3110687.1"/>
    </source>
</evidence>
<dbReference type="EMBL" id="JBICBT010000534">
    <property type="protein sequence ID" value="KAL3110687.1"/>
    <property type="molecule type" value="Genomic_DNA"/>
</dbReference>
<feature type="region of interest" description="Disordered" evidence="1">
    <location>
        <begin position="352"/>
        <end position="382"/>
    </location>
</feature>
<feature type="compositionally biased region" description="Basic and acidic residues" evidence="1">
    <location>
        <begin position="373"/>
        <end position="382"/>
    </location>
</feature>
<gene>
    <name evidence="2" type="ORF">niasHT_017565</name>
</gene>
<evidence type="ECO:0000313" key="3">
    <source>
        <dbReference type="Proteomes" id="UP001620626"/>
    </source>
</evidence>
<protein>
    <submittedName>
        <fullName evidence="2">Uncharacterized protein</fullName>
    </submittedName>
</protein>
<dbReference type="AlphaFoldDB" id="A0ABD2L638"/>